<evidence type="ECO:0000313" key="3">
    <source>
        <dbReference type="Proteomes" id="UP001150879"/>
    </source>
</evidence>
<dbReference type="Pfam" id="PF18648">
    <property type="entry name" value="ADPRTs_Tse2"/>
    <property type="match status" value="1"/>
</dbReference>
<organism evidence="2 3">
    <name type="scientific">Penicillium cf. griseofulvum</name>
    <dbReference type="NCBI Taxonomy" id="2972120"/>
    <lineage>
        <taxon>Eukaryota</taxon>
        <taxon>Fungi</taxon>
        <taxon>Dikarya</taxon>
        <taxon>Ascomycota</taxon>
        <taxon>Pezizomycotina</taxon>
        <taxon>Eurotiomycetes</taxon>
        <taxon>Eurotiomycetidae</taxon>
        <taxon>Eurotiales</taxon>
        <taxon>Aspergillaceae</taxon>
        <taxon>Penicillium</taxon>
    </lineage>
</organism>
<name>A0A9W9LX40_9EURO</name>
<sequence length="109" mass="12926">MPNTHYMQEITRMANAYYLEDVESGKPAAEAHYLCIPKGTTIPNSLVLFREHTSRFSLQPAYPMSLDSLNRFLTHYYLEFGRTFNPDAWLERNPYHDAFADDQEEWMHY</sequence>
<dbReference type="InterPro" id="IPR041018">
    <property type="entry name" value="ADPRTs_Tse2"/>
</dbReference>
<feature type="domain" description="Tse2 ADP-ribosyltransferase toxin" evidence="1">
    <location>
        <begin position="1"/>
        <end position="89"/>
    </location>
</feature>
<dbReference type="Proteomes" id="UP001150879">
    <property type="component" value="Unassembled WGS sequence"/>
</dbReference>
<reference evidence="2" key="1">
    <citation type="submission" date="2022-11" db="EMBL/GenBank/DDBJ databases">
        <authorList>
            <person name="Petersen C."/>
        </authorList>
    </citation>
    <scope>NUCLEOTIDE SEQUENCE</scope>
    <source>
        <strain evidence="2">IBT 16849</strain>
    </source>
</reference>
<proteinExistence type="predicted"/>
<reference evidence="2" key="2">
    <citation type="journal article" date="2023" name="IMA Fungus">
        <title>Comparative genomic study of the Penicillium genus elucidates a diverse pangenome and 15 lateral gene transfer events.</title>
        <authorList>
            <person name="Petersen C."/>
            <person name="Sorensen T."/>
            <person name="Nielsen M.R."/>
            <person name="Sondergaard T.E."/>
            <person name="Sorensen J.L."/>
            <person name="Fitzpatrick D.A."/>
            <person name="Frisvad J.C."/>
            <person name="Nielsen K.L."/>
        </authorList>
    </citation>
    <scope>NUCLEOTIDE SEQUENCE</scope>
    <source>
        <strain evidence="2">IBT 16849</strain>
    </source>
</reference>
<gene>
    <name evidence="2" type="ORF">N7472_011063</name>
</gene>
<comment type="caution">
    <text evidence="2">The sequence shown here is derived from an EMBL/GenBank/DDBJ whole genome shotgun (WGS) entry which is preliminary data.</text>
</comment>
<keyword evidence="3" id="KW-1185">Reference proteome</keyword>
<evidence type="ECO:0000313" key="2">
    <source>
        <dbReference type="EMBL" id="KAJ5181103.1"/>
    </source>
</evidence>
<dbReference type="AlphaFoldDB" id="A0A9W9LX40"/>
<dbReference type="EMBL" id="JAPQKP010000008">
    <property type="protein sequence ID" value="KAJ5181103.1"/>
    <property type="molecule type" value="Genomic_DNA"/>
</dbReference>
<accession>A0A9W9LX40</accession>
<dbReference type="OrthoDB" id="10266325at2759"/>
<protein>
    <recommendedName>
        <fullName evidence="1">Tse2 ADP-ribosyltransferase toxin domain-containing protein</fullName>
    </recommendedName>
</protein>
<evidence type="ECO:0000259" key="1">
    <source>
        <dbReference type="Pfam" id="PF18648"/>
    </source>
</evidence>